<name>A0A2G8S3B7_9APHY</name>
<dbReference type="SUPFAM" id="SSF47616">
    <property type="entry name" value="GST C-terminal domain-like"/>
    <property type="match status" value="1"/>
</dbReference>
<proteinExistence type="predicted"/>
<comment type="caution">
    <text evidence="1">The sequence shown here is derived from an EMBL/GenBank/DDBJ whole genome shotgun (WGS) entry which is preliminary data.</text>
</comment>
<dbReference type="AlphaFoldDB" id="A0A2G8S3B7"/>
<dbReference type="EMBL" id="AYKW01000026">
    <property type="protein sequence ID" value="PIL28265.1"/>
    <property type="molecule type" value="Genomic_DNA"/>
</dbReference>
<keyword evidence="2" id="KW-1185">Reference proteome</keyword>
<dbReference type="STRING" id="1077348.A0A2G8S3B7"/>
<dbReference type="OrthoDB" id="202840at2759"/>
<protein>
    <recommendedName>
        <fullName evidence="3">GST N-terminal domain-containing protein</fullName>
    </recommendedName>
</protein>
<dbReference type="CDD" id="cd00299">
    <property type="entry name" value="GST_C_family"/>
    <property type="match status" value="1"/>
</dbReference>
<dbReference type="Proteomes" id="UP000230002">
    <property type="component" value="Unassembled WGS sequence"/>
</dbReference>
<evidence type="ECO:0000313" key="2">
    <source>
        <dbReference type="Proteomes" id="UP000230002"/>
    </source>
</evidence>
<accession>A0A2G8S3B7</accession>
<gene>
    <name evidence="1" type="ORF">GSI_09677</name>
</gene>
<organism evidence="1 2">
    <name type="scientific">Ganoderma sinense ZZ0214-1</name>
    <dbReference type="NCBI Taxonomy" id="1077348"/>
    <lineage>
        <taxon>Eukaryota</taxon>
        <taxon>Fungi</taxon>
        <taxon>Dikarya</taxon>
        <taxon>Basidiomycota</taxon>
        <taxon>Agaricomycotina</taxon>
        <taxon>Agaricomycetes</taxon>
        <taxon>Polyporales</taxon>
        <taxon>Polyporaceae</taxon>
        <taxon>Ganoderma</taxon>
    </lineage>
</organism>
<evidence type="ECO:0000313" key="1">
    <source>
        <dbReference type="EMBL" id="PIL28265.1"/>
    </source>
</evidence>
<evidence type="ECO:0008006" key="3">
    <source>
        <dbReference type="Google" id="ProtNLM"/>
    </source>
</evidence>
<sequence length="197" mass="22125">MEDYTLVTIDLLKKPEWYSLKVNLAGKVSHTLLRFPRARHLDSRAVDTQIPAITLPPGDPVLRPKARILVVITDSKVVDAFRGFFFTGVPADDSLFANFVAFQALLPPTSGFAVGEWSIADVAVGPYLVRMLMLLEHEIGKYPVGEGRKVLETLRGPRFVRVMKYVEDVKAWPSFRATWDEAATLAMWKVNPAIQRT</sequence>
<dbReference type="Gene3D" id="1.20.1050.10">
    <property type="match status" value="1"/>
</dbReference>
<reference evidence="1 2" key="1">
    <citation type="journal article" date="2015" name="Sci. Rep.">
        <title>Chromosome-level genome map provides insights into diverse defense mechanisms in the medicinal fungus Ganoderma sinense.</title>
        <authorList>
            <person name="Zhu Y."/>
            <person name="Xu J."/>
            <person name="Sun C."/>
            <person name="Zhou S."/>
            <person name="Xu H."/>
            <person name="Nelson D.R."/>
            <person name="Qian J."/>
            <person name="Song J."/>
            <person name="Luo H."/>
            <person name="Xiang L."/>
            <person name="Li Y."/>
            <person name="Xu Z."/>
            <person name="Ji A."/>
            <person name="Wang L."/>
            <person name="Lu S."/>
            <person name="Hayward A."/>
            <person name="Sun W."/>
            <person name="Li X."/>
            <person name="Schwartz D.C."/>
            <person name="Wang Y."/>
            <person name="Chen S."/>
        </authorList>
    </citation>
    <scope>NUCLEOTIDE SEQUENCE [LARGE SCALE GENOMIC DNA]</scope>
    <source>
        <strain evidence="1 2">ZZ0214-1</strain>
    </source>
</reference>
<dbReference type="InterPro" id="IPR036282">
    <property type="entry name" value="Glutathione-S-Trfase_C_sf"/>
</dbReference>
<dbReference type="Gene3D" id="3.40.30.10">
    <property type="entry name" value="Glutaredoxin"/>
    <property type="match status" value="1"/>
</dbReference>